<feature type="transmembrane region" description="Helical" evidence="1">
    <location>
        <begin position="12"/>
        <end position="36"/>
    </location>
</feature>
<proteinExistence type="predicted"/>
<evidence type="ECO:0000256" key="1">
    <source>
        <dbReference type="SAM" id="Phobius"/>
    </source>
</evidence>
<dbReference type="EMBL" id="WNYA01000011">
    <property type="protein sequence ID" value="KAG8552550.1"/>
    <property type="molecule type" value="Genomic_DNA"/>
</dbReference>
<evidence type="ECO:0000313" key="2">
    <source>
        <dbReference type="EMBL" id="KAG8552550.1"/>
    </source>
</evidence>
<sequence>MNIKLETEKKTAIWLLLANYVCFSGFFCVSIFFHAFDIMAVRGTNAVSNVVSHGDRTVPRSDWASESVLSYDEKILGAPEKYLK</sequence>
<dbReference type="AlphaFoldDB" id="A0AAV6ZVM4"/>
<organism evidence="2 3">
    <name type="scientific">Engystomops pustulosus</name>
    <name type="common">Tungara frog</name>
    <name type="synonym">Physalaemus pustulosus</name>
    <dbReference type="NCBI Taxonomy" id="76066"/>
    <lineage>
        <taxon>Eukaryota</taxon>
        <taxon>Metazoa</taxon>
        <taxon>Chordata</taxon>
        <taxon>Craniata</taxon>
        <taxon>Vertebrata</taxon>
        <taxon>Euteleostomi</taxon>
        <taxon>Amphibia</taxon>
        <taxon>Batrachia</taxon>
        <taxon>Anura</taxon>
        <taxon>Neobatrachia</taxon>
        <taxon>Hyloidea</taxon>
        <taxon>Leptodactylidae</taxon>
        <taxon>Leiuperinae</taxon>
        <taxon>Engystomops</taxon>
    </lineage>
</organism>
<gene>
    <name evidence="2" type="ORF">GDO81_004575</name>
</gene>
<evidence type="ECO:0000313" key="3">
    <source>
        <dbReference type="Proteomes" id="UP000824782"/>
    </source>
</evidence>
<keyword evidence="1" id="KW-0812">Transmembrane</keyword>
<keyword evidence="3" id="KW-1185">Reference proteome</keyword>
<keyword evidence="1" id="KW-1133">Transmembrane helix</keyword>
<reference evidence="2" key="1">
    <citation type="thesis" date="2020" institute="ProQuest LLC" country="789 East Eisenhower Parkway, Ann Arbor, MI, USA">
        <title>Comparative Genomics and Chromosome Evolution.</title>
        <authorList>
            <person name="Mudd A.B."/>
        </authorList>
    </citation>
    <scope>NUCLEOTIDE SEQUENCE</scope>
    <source>
        <strain evidence="2">237g6f4</strain>
        <tissue evidence="2">Blood</tissue>
    </source>
</reference>
<protein>
    <submittedName>
        <fullName evidence="2">Uncharacterized protein</fullName>
    </submittedName>
</protein>
<keyword evidence="1" id="KW-0472">Membrane</keyword>
<name>A0AAV6ZVM4_ENGPU</name>
<accession>A0AAV6ZVM4</accession>
<comment type="caution">
    <text evidence="2">The sequence shown here is derived from an EMBL/GenBank/DDBJ whole genome shotgun (WGS) entry which is preliminary data.</text>
</comment>
<dbReference type="Proteomes" id="UP000824782">
    <property type="component" value="Unassembled WGS sequence"/>
</dbReference>